<dbReference type="CDD" id="cd09917">
    <property type="entry name" value="F-box_SF"/>
    <property type="match status" value="1"/>
</dbReference>
<dbReference type="AlphaFoldDB" id="A0AAV9VY33"/>
<evidence type="ECO:0000313" key="3">
    <source>
        <dbReference type="Proteomes" id="UP001370758"/>
    </source>
</evidence>
<feature type="domain" description="F-box" evidence="1">
    <location>
        <begin position="16"/>
        <end position="66"/>
    </location>
</feature>
<proteinExistence type="predicted"/>
<evidence type="ECO:0000259" key="1">
    <source>
        <dbReference type="PROSITE" id="PS50181"/>
    </source>
</evidence>
<accession>A0AAV9VY33</accession>
<organism evidence="2 3">
    <name type="scientific">Arthrobotrys musiformis</name>
    <dbReference type="NCBI Taxonomy" id="47236"/>
    <lineage>
        <taxon>Eukaryota</taxon>
        <taxon>Fungi</taxon>
        <taxon>Dikarya</taxon>
        <taxon>Ascomycota</taxon>
        <taxon>Pezizomycotina</taxon>
        <taxon>Orbiliomycetes</taxon>
        <taxon>Orbiliales</taxon>
        <taxon>Orbiliaceae</taxon>
        <taxon>Arthrobotrys</taxon>
    </lineage>
</organism>
<dbReference type="Pfam" id="PF12937">
    <property type="entry name" value="F-box-like"/>
    <property type="match status" value="1"/>
</dbReference>
<gene>
    <name evidence="2" type="ORF">TWF481_011317</name>
</gene>
<name>A0AAV9VY33_9PEZI</name>
<comment type="caution">
    <text evidence="2">The sequence shown here is derived from an EMBL/GenBank/DDBJ whole genome shotgun (WGS) entry which is preliminary data.</text>
</comment>
<protein>
    <recommendedName>
        <fullName evidence="1">F-box domain-containing protein</fullName>
    </recommendedName>
</protein>
<dbReference type="EMBL" id="JAVHJL010000008">
    <property type="protein sequence ID" value="KAK6498743.1"/>
    <property type="molecule type" value="Genomic_DNA"/>
</dbReference>
<reference evidence="2 3" key="1">
    <citation type="submission" date="2023-08" db="EMBL/GenBank/DDBJ databases">
        <authorList>
            <person name="Palmer J.M."/>
        </authorList>
    </citation>
    <scope>NUCLEOTIDE SEQUENCE [LARGE SCALE GENOMIC DNA]</scope>
    <source>
        <strain evidence="2 3">TWF481</strain>
    </source>
</reference>
<dbReference type="Proteomes" id="UP001370758">
    <property type="component" value="Unassembled WGS sequence"/>
</dbReference>
<evidence type="ECO:0000313" key="2">
    <source>
        <dbReference type="EMBL" id="KAK6498743.1"/>
    </source>
</evidence>
<dbReference type="InterPro" id="IPR036047">
    <property type="entry name" value="F-box-like_dom_sf"/>
</dbReference>
<dbReference type="SUPFAM" id="SSF81383">
    <property type="entry name" value="F-box domain"/>
    <property type="match status" value="1"/>
</dbReference>
<sequence>MASNILTTPHTRVPPSVSLTTVPSEILHSIISNLRQRDVYKLIRVCRRIYTVAYEHLLEDIAFGRAVDNWRERGLHSDQWGLLAKRNSKIHNNASELPWNRTRTLAILGTEPWKDPALMDMLASKIEEGVVKLQHVEFDVLPAIIGGSTMPNSEIADKFFESLKSYANEKSINQFSYSLRGGSFLCHAKNYIILRNVTSIVYDNGYGGEYYPPRSTSGTFGGLINLLSATDNLRKLSLCAKGLLASVIDLELRASMQSAFDNLRNLVELKISGQFFSGAAFFTPPPNVRTLEFHCEAGPLWWFGFSRCELPKVEKLVLNCYNSEYKYYKPHLRDNGGYGYIRYYERQGIFFDESGNFRIEDLAITTLKDFSGDVNPSGPLNLLELLLERNPGLSKKSTNRMFRQIVHPKLLVSLSRMEQRMIEHAGLLTEEYISKWEGGARGEDLEKEYLKRGLEILMDEVLDDKFKEWPMERSKFTRKGR</sequence>
<dbReference type="PROSITE" id="PS50181">
    <property type="entry name" value="FBOX"/>
    <property type="match status" value="1"/>
</dbReference>
<keyword evidence="3" id="KW-1185">Reference proteome</keyword>
<dbReference type="InterPro" id="IPR001810">
    <property type="entry name" value="F-box_dom"/>
</dbReference>